<dbReference type="InterPro" id="IPR037185">
    <property type="entry name" value="EmrE-like"/>
</dbReference>
<keyword evidence="2" id="KW-0813">Transport</keyword>
<dbReference type="AlphaFoldDB" id="A0A6I5A2G0"/>
<feature type="transmembrane region" description="Helical" evidence="8">
    <location>
        <begin position="32"/>
        <end position="52"/>
    </location>
</feature>
<protein>
    <submittedName>
        <fullName evidence="9">QacE family quaternary ammonium compound efflux SMR transporter</fullName>
    </submittedName>
</protein>
<dbReference type="PANTHER" id="PTHR30561">
    <property type="entry name" value="SMR FAMILY PROTON-DEPENDENT DRUG EFFLUX TRANSPORTER SUGE"/>
    <property type="match status" value="1"/>
</dbReference>
<comment type="caution">
    <text evidence="9">The sequence shown here is derived from an EMBL/GenBank/DDBJ whole genome shotgun (WGS) entry which is preliminary data.</text>
</comment>
<dbReference type="EMBL" id="WMEQ01000001">
    <property type="protein sequence ID" value="MYL32541.1"/>
    <property type="molecule type" value="Genomic_DNA"/>
</dbReference>
<evidence type="ECO:0000256" key="4">
    <source>
        <dbReference type="ARBA" id="ARBA00022692"/>
    </source>
</evidence>
<evidence type="ECO:0000256" key="3">
    <source>
        <dbReference type="ARBA" id="ARBA00022475"/>
    </source>
</evidence>
<evidence type="ECO:0000256" key="2">
    <source>
        <dbReference type="ARBA" id="ARBA00022448"/>
    </source>
</evidence>
<feature type="transmembrane region" description="Helical" evidence="8">
    <location>
        <begin position="59"/>
        <end position="80"/>
    </location>
</feature>
<evidence type="ECO:0000256" key="8">
    <source>
        <dbReference type="SAM" id="Phobius"/>
    </source>
</evidence>
<dbReference type="SUPFAM" id="SSF103481">
    <property type="entry name" value="Multidrug resistance efflux transporter EmrE"/>
    <property type="match status" value="1"/>
</dbReference>
<keyword evidence="6 8" id="KW-0472">Membrane</keyword>
<dbReference type="Gene3D" id="1.10.3730.20">
    <property type="match status" value="1"/>
</dbReference>
<dbReference type="Pfam" id="PF00893">
    <property type="entry name" value="Multi_Drug_Res"/>
    <property type="match status" value="1"/>
</dbReference>
<name>A0A6I5A2G0_9BACI</name>
<accession>A0A6I5A2G0</accession>
<comment type="subcellular location">
    <subcellularLocation>
        <location evidence="1 7">Cell membrane</location>
        <topology evidence="1 7">Multi-pass membrane protein</topology>
    </subcellularLocation>
</comment>
<sequence length="109" mass="11551">MGYIFLLAAMFSEVVGSTMLKLSTMQGIPKIWGNVGVIAGFMTALYFLQLTLQYLPLNLAYALWAGGGTALTVGVGAILFKEQINGMMVAGILLIIGGVLVLNMARVAH</sequence>
<dbReference type="GO" id="GO:0005886">
    <property type="term" value="C:plasma membrane"/>
    <property type="evidence" value="ECO:0007669"/>
    <property type="project" value="UniProtKB-SubCell"/>
</dbReference>
<evidence type="ECO:0000313" key="9">
    <source>
        <dbReference type="EMBL" id="MYL32541.1"/>
    </source>
</evidence>
<keyword evidence="5 8" id="KW-1133">Transmembrane helix</keyword>
<dbReference type="InterPro" id="IPR000390">
    <property type="entry name" value="Small_drug/metabolite_transptr"/>
</dbReference>
<dbReference type="PANTHER" id="PTHR30561:SF1">
    <property type="entry name" value="MULTIDRUG TRANSPORTER EMRE"/>
    <property type="match status" value="1"/>
</dbReference>
<evidence type="ECO:0000256" key="6">
    <source>
        <dbReference type="ARBA" id="ARBA00023136"/>
    </source>
</evidence>
<dbReference type="GO" id="GO:0022857">
    <property type="term" value="F:transmembrane transporter activity"/>
    <property type="evidence" value="ECO:0007669"/>
    <property type="project" value="InterPro"/>
</dbReference>
<dbReference type="Proteomes" id="UP000468638">
    <property type="component" value="Unassembled WGS sequence"/>
</dbReference>
<evidence type="ECO:0000256" key="1">
    <source>
        <dbReference type="ARBA" id="ARBA00004651"/>
    </source>
</evidence>
<evidence type="ECO:0000313" key="10">
    <source>
        <dbReference type="Proteomes" id="UP000468638"/>
    </source>
</evidence>
<keyword evidence="3" id="KW-1003">Cell membrane</keyword>
<proteinExistence type="inferred from homology"/>
<dbReference type="OrthoDB" id="21828at2"/>
<dbReference type="InterPro" id="IPR045324">
    <property type="entry name" value="Small_multidrug_res"/>
</dbReference>
<dbReference type="RefSeq" id="WP_160847822.1">
    <property type="nucleotide sequence ID" value="NZ_WMEQ01000001.1"/>
</dbReference>
<reference evidence="9 10" key="1">
    <citation type="submission" date="2019-11" db="EMBL/GenBank/DDBJ databases">
        <title>Genome sequences of 17 halophilic strains isolated from different environments.</title>
        <authorList>
            <person name="Furrow R.E."/>
        </authorList>
    </citation>
    <scope>NUCLEOTIDE SEQUENCE [LARGE SCALE GENOMIC DNA]</scope>
    <source>
        <strain evidence="9 10">22514_16_FS</strain>
    </source>
</reference>
<feature type="transmembrane region" description="Helical" evidence="8">
    <location>
        <begin position="86"/>
        <end position="105"/>
    </location>
</feature>
<evidence type="ECO:0000256" key="5">
    <source>
        <dbReference type="ARBA" id="ARBA00022989"/>
    </source>
</evidence>
<keyword evidence="4 7" id="KW-0812">Transmembrane</keyword>
<gene>
    <name evidence="9" type="ORF">GLW05_02825</name>
</gene>
<evidence type="ECO:0000256" key="7">
    <source>
        <dbReference type="RuleBase" id="RU003942"/>
    </source>
</evidence>
<organism evidence="9 10">
    <name type="scientific">Pontibacillus yanchengensis</name>
    <dbReference type="NCBI Taxonomy" id="462910"/>
    <lineage>
        <taxon>Bacteria</taxon>
        <taxon>Bacillati</taxon>
        <taxon>Bacillota</taxon>
        <taxon>Bacilli</taxon>
        <taxon>Bacillales</taxon>
        <taxon>Bacillaceae</taxon>
        <taxon>Pontibacillus</taxon>
    </lineage>
</organism>
<comment type="similarity">
    <text evidence="7">Belongs to the drug/metabolite transporter (DMT) superfamily. Small multidrug resistance (SMR) (TC 2.A.7.1) family.</text>
</comment>